<organism evidence="1 2">
    <name type="scientific">Campylobacter anatolicus</name>
    <dbReference type="NCBI Taxonomy" id="2829105"/>
    <lineage>
        <taxon>Bacteria</taxon>
        <taxon>Pseudomonadati</taxon>
        <taxon>Campylobacterota</taxon>
        <taxon>Epsilonproteobacteria</taxon>
        <taxon>Campylobacterales</taxon>
        <taxon>Campylobacteraceae</taxon>
        <taxon>Campylobacter</taxon>
    </lineage>
</organism>
<proteinExistence type="predicted"/>
<evidence type="ECO:0000313" key="1">
    <source>
        <dbReference type="EMBL" id="MBR8464425.1"/>
    </source>
</evidence>
<gene>
    <name evidence="1" type="ORF">KDD93_07590</name>
</gene>
<sequence length="77" mass="8916">MSDENIIKRTCRRLNLTYRQLGEIIGYSEEAVSKAARTDNISTPMQKALWLYIENVGLKRKLQTLDDLAFIIKELSK</sequence>
<keyword evidence="2" id="KW-1185">Reference proteome</keyword>
<evidence type="ECO:0000313" key="2">
    <source>
        <dbReference type="Proteomes" id="UP000682951"/>
    </source>
</evidence>
<accession>A0ABS5HJI5</accession>
<name>A0ABS5HJI5_9BACT</name>
<dbReference type="Proteomes" id="UP000682951">
    <property type="component" value="Unassembled WGS sequence"/>
</dbReference>
<dbReference type="RefSeq" id="WP_212142316.1">
    <property type="nucleotide sequence ID" value="NZ_JAGSSW010000008.1"/>
</dbReference>
<comment type="caution">
    <text evidence="1">The sequence shown here is derived from an EMBL/GenBank/DDBJ whole genome shotgun (WGS) entry which is preliminary data.</text>
</comment>
<reference evidence="1 2" key="1">
    <citation type="submission" date="2021-04" db="EMBL/GenBank/DDBJ databases">
        <title>Molecular and phenotypic characterization and identification of bacterial isolates recovered from the Anatolian ground squirrels (Spermophilus xanthoprymnus) and which have the potential to form a new species in the Campylobacter genus.</title>
        <authorList>
            <person name="Aydin F."/>
            <person name="Abay S."/>
            <person name="Kayman T."/>
            <person name="Karakaya E."/>
            <person name="Mustak H.K."/>
            <person name="Mustak I.B."/>
            <person name="Bilgin N."/>
            <person name="Duzler A."/>
            <person name="Sahin O."/>
            <person name="Guran O."/>
            <person name="Saticioglu I.B."/>
        </authorList>
    </citation>
    <scope>NUCLEOTIDE SEQUENCE [LARGE SCALE GENOMIC DNA]</scope>
    <source>
        <strain evidence="2">faydin-G24</strain>
    </source>
</reference>
<dbReference type="EMBL" id="JAGSSW010000008">
    <property type="protein sequence ID" value="MBR8464425.1"/>
    <property type="molecule type" value="Genomic_DNA"/>
</dbReference>
<protein>
    <submittedName>
        <fullName evidence="1">Transcriptional regulator</fullName>
    </submittedName>
</protein>